<comment type="caution">
    <text evidence="9">The sequence shown here is derived from an EMBL/GenBank/DDBJ whole genome shotgun (WGS) entry which is preliminary data.</text>
</comment>
<evidence type="ECO:0000256" key="6">
    <source>
        <dbReference type="SAM" id="MobiDB-lite"/>
    </source>
</evidence>
<evidence type="ECO:0000256" key="3">
    <source>
        <dbReference type="ARBA" id="ARBA00022989"/>
    </source>
</evidence>
<dbReference type="PANTHER" id="PTHR12911">
    <property type="entry name" value="SAD1/UNC-84-LIKE PROTEIN-RELATED"/>
    <property type="match status" value="1"/>
</dbReference>
<dbReference type="PROSITE" id="PS51469">
    <property type="entry name" value="SUN"/>
    <property type="match status" value="1"/>
</dbReference>
<keyword evidence="10" id="KW-1185">Reference proteome</keyword>
<dbReference type="Pfam" id="PF07738">
    <property type="entry name" value="Sad1_UNC"/>
    <property type="match status" value="2"/>
</dbReference>
<dbReference type="EMBL" id="BPQB01000010">
    <property type="protein sequence ID" value="GJE88586.1"/>
    <property type="molecule type" value="Genomic_DNA"/>
</dbReference>
<dbReference type="GO" id="GO:0043495">
    <property type="term" value="F:protein-membrane adaptor activity"/>
    <property type="evidence" value="ECO:0007669"/>
    <property type="project" value="TreeGrafter"/>
</dbReference>
<feature type="region of interest" description="Disordered" evidence="6">
    <location>
        <begin position="1"/>
        <end position="136"/>
    </location>
</feature>
<feature type="compositionally biased region" description="Low complexity" evidence="6">
    <location>
        <begin position="159"/>
        <end position="175"/>
    </location>
</feature>
<evidence type="ECO:0000256" key="7">
    <source>
        <dbReference type="SAM" id="Phobius"/>
    </source>
</evidence>
<evidence type="ECO:0000313" key="9">
    <source>
        <dbReference type="EMBL" id="GJE88586.1"/>
    </source>
</evidence>
<feature type="compositionally biased region" description="Basic and acidic residues" evidence="6">
    <location>
        <begin position="105"/>
        <end position="116"/>
    </location>
</feature>
<feature type="coiled-coil region" evidence="5">
    <location>
        <begin position="624"/>
        <end position="672"/>
    </location>
</feature>
<dbReference type="GO" id="GO:0034993">
    <property type="term" value="C:meiotic nuclear membrane microtubule tethering complex"/>
    <property type="evidence" value="ECO:0007669"/>
    <property type="project" value="TreeGrafter"/>
</dbReference>
<evidence type="ECO:0000256" key="5">
    <source>
        <dbReference type="SAM" id="Coils"/>
    </source>
</evidence>
<evidence type="ECO:0000256" key="1">
    <source>
        <dbReference type="ARBA" id="ARBA00004370"/>
    </source>
</evidence>
<evidence type="ECO:0000256" key="4">
    <source>
        <dbReference type="ARBA" id="ARBA00023136"/>
    </source>
</evidence>
<dbReference type="Gene3D" id="2.60.120.260">
    <property type="entry name" value="Galactose-binding domain-like"/>
    <property type="match status" value="1"/>
</dbReference>
<name>A0A9P3LAM6_9APHY</name>
<dbReference type="PANTHER" id="PTHR12911:SF8">
    <property type="entry name" value="KLAROID PROTEIN-RELATED"/>
    <property type="match status" value="1"/>
</dbReference>
<keyword evidence="2 7" id="KW-0812">Transmembrane</keyword>
<accession>A0A9P3LAM6</accession>
<feature type="compositionally biased region" description="Acidic residues" evidence="6">
    <location>
        <begin position="80"/>
        <end position="93"/>
    </location>
</feature>
<sequence length="1004" mass="109852">MSFASTPLGQGRRLDHNAFLGKGAPQIRGAANGLRAHPLQRQIHKAPASYAYGAPSQSTRSPPKPAKSTATSAPEHVQEAEQEAEEEEHESDSEQPALVRFARLKQREQEQQKDPNARAGGSRVVSTPNPERWTVKDTSVNIASAFHRAANSTVIPAHNSSLSSNNTSSSFNQSSFGMNPANSSWASGAQHGSVPRSTSVEYEKETQSIVMNRRLGAPPSRSARPTRPPPPASTRTAPDSDGEEEVPQRAERGKSPFEHIVEATRRLAPATFLMRRQSEEPEARPAPAHSPQDKSSSYDYSAEEREFQSLAHDQVNGQRKANAAPKRSRISTDNMAYRPTVSDSEESDGDDFEGDGKRTRKRRGLKRQGAAGGPLSSLPVTSYDKRKKKRRGMKSNGMYDEEESNEEEEQSHEYDQGPIRISVSSMRHSVPPPEVGNNTSMMDAMNVEAGLERGLESILEEDEADVLDESVEVLSQRTFSVGAMLGRGVHLVFSLISFIITSIWSVFAYIPFIIGRVLGAFFDVTVLKPVRWISGANPAPLVKLGKYAILGLCIYAAWHVLNSGLLALPSWSSPSPVYRPPSDVPPADISELSTRLLRIESALASLSVDTIRLREDARSHGSQLGALENQILRESNRVLEAESKFSSANQGLQNIRQEVRVLHAELEAQKQQQGRHHQSDHATDDEARALLRQLEERVGTVEGGVKEALELGKHSSPGMPSGHILDWWNKLASGKTSAVTIKSSDGKDVTGLISQLVDSAFTKMSKDTIARPDFALYSGGASVIPSLTSDTFEMKPQGVMGSMLSMVTGNGYAVGRPPVTALHHETHNGHCWPFPGTEGQLGVMLTVPVHISDVTIDHVAREVATDMRSAPRRMELWGLVEGGENLAKYTAWEAQRAAEREEARVAAELAGAEYVAPEDAYPKTLPRNVPYMKVAEFAYNIYAANPVQTFPVLQDVQALGMDFGVVVLVVKSNWGRDEFTCLYRFRVHGERLGGMPEPLPEDAS</sequence>
<evidence type="ECO:0000313" key="10">
    <source>
        <dbReference type="Proteomes" id="UP000703269"/>
    </source>
</evidence>
<keyword evidence="5" id="KW-0175">Coiled coil</keyword>
<evidence type="ECO:0000259" key="8">
    <source>
        <dbReference type="PROSITE" id="PS51469"/>
    </source>
</evidence>
<organism evidence="9 10">
    <name type="scientific">Phanerochaete sordida</name>
    <dbReference type="NCBI Taxonomy" id="48140"/>
    <lineage>
        <taxon>Eukaryota</taxon>
        <taxon>Fungi</taxon>
        <taxon>Dikarya</taxon>
        <taxon>Basidiomycota</taxon>
        <taxon>Agaricomycotina</taxon>
        <taxon>Agaricomycetes</taxon>
        <taxon>Polyporales</taxon>
        <taxon>Phanerochaetaceae</taxon>
        <taxon>Phanerochaete</taxon>
    </lineage>
</organism>
<feature type="compositionally biased region" description="Acidic residues" evidence="6">
    <location>
        <begin position="399"/>
        <end position="410"/>
    </location>
</feature>
<gene>
    <name evidence="9" type="ORF">PsYK624_046690</name>
</gene>
<dbReference type="AlphaFoldDB" id="A0A9P3LAM6"/>
<dbReference type="Proteomes" id="UP000703269">
    <property type="component" value="Unassembled WGS sequence"/>
</dbReference>
<feature type="transmembrane region" description="Helical" evidence="7">
    <location>
        <begin position="547"/>
        <end position="571"/>
    </location>
</feature>
<dbReference type="OrthoDB" id="342281at2759"/>
<feature type="compositionally biased region" description="Polar residues" evidence="6">
    <location>
        <begin position="176"/>
        <end position="187"/>
    </location>
</feature>
<dbReference type="InterPro" id="IPR045119">
    <property type="entry name" value="SUN1-5"/>
</dbReference>
<keyword evidence="3 7" id="KW-1133">Transmembrane helix</keyword>
<reference evidence="9 10" key="1">
    <citation type="submission" date="2021-08" db="EMBL/GenBank/DDBJ databases">
        <title>Draft Genome Sequence of Phanerochaete sordida strain YK-624.</title>
        <authorList>
            <person name="Mori T."/>
            <person name="Dohra H."/>
            <person name="Suzuki T."/>
            <person name="Kawagishi H."/>
            <person name="Hirai H."/>
        </authorList>
    </citation>
    <scope>NUCLEOTIDE SEQUENCE [LARGE SCALE GENOMIC DNA]</scope>
    <source>
        <strain evidence="9 10">YK-624</strain>
    </source>
</reference>
<evidence type="ECO:0000256" key="2">
    <source>
        <dbReference type="ARBA" id="ARBA00022692"/>
    </source>
</evidence>
<comment type="subcellular location">
    <subcellularLocation>
        <location evidence="1">Membrane</location>
    </subcellularLocation>
</comment>
<dbReference type="InterPro" id="IPR012919">
    <property type="entry name" value="SUN_dom"/>
</dbReference>
<keyword evidence="4 7" id="KW-0472">Membrane</keyword>
<feature type="region of interest" description="Disordered" evidence="6">
    <location>
        <begin position="153"/>
        <end position="415"/>
    </location>
</feature>
<protein>
    <recommendedName>
        <fullName evidence="8">SUN domain-containing protein</fullName>
    </recommendedName>
</protein>
<proteinExistence type="predicted"/>
<feature type="domain" description="SUN" evidence="8">
    <location>
        <begin position="780"/>
        <end position="992"/>
    </location>
</feature>
<feature type="compositionally biased region" description="Acidic residues" evidence="6">
    <location>
        <begin position="343"/>
        <end position="353"/>
    </location>
</feature>
<feature type="compositionally biased region" description="Basic and acidic residues" evidence="6">
    <location>
        <begin position="246"/>
        <end position="265"/>
    </location>
</feature>